<dbReference type="SMART" id="SM00382">
    <property type="entry name" value="AAA"/>
    <property type="match status" value="1"/>
</dbReference>
<sequence length="299" mass="33169">MDRFSQISVRTNRYSVPVRLIGRTVRAMLHASELVVYDGQQEVARHERLIAKGKTRLDLDHYLEALVRKPGAFAAARDQMSYRGFLAELLMAECDARARRRSERRIKAAQFPREKSLRAFDFEANGNVDAAVIHTLATCEWVKKGLPLCLIGDSGTGKSHLLIALGTEAAMAGFRVRYTLATKLVNELVEAADEKILTKTIARYGRVDLLCIDELGYMELDRHGAELLFQVLTEREEKNSVAIASNESFGGWTKTFTDPRLCAAIVDRLTFGGNIIETGTDSYRLASARAARAQSAASG</sequence>
<evidence type="ECO:0000256" key="1">
    <source>
        <dbReference type="ARBA" id="ARBA00008059"/>
    </source>
</evidence>
<evidence type="ECO:0000313" key="3">
    <source>
        <dbReference type="EMBL" id="MBB5796347.1"/>
    </source>
</evidence>
<proteinExistence type="inferred from homology"/>
<dbReference type="PRINTS" id="PR00051">
    <property type="entry name" value="DNAA"/>
</dbReference>
<dbReference type="PANTHER" id="PTHR30050:SF4">
    <property type="entry name" value="ATP-BINDING PROTEIN RV3427C IN INSERTION SEQUENCE-RELATED"/>
    <property type="match status" value="1"/>
</dbReference>
<accession>A0A7W9LUH8</accession>
<dbReference type="Gene3D" id="3.40.50.300">
    <property type="entry name" value="P-loop containing nucleotide triphosphate hydrolases"/>
    <property type="match status" value="1"/>
</dbReference>
<dbReference type="GO" id="GO:0005524">
    <property type="term" value="F:ATP binding"/>
    <property type="evidence" value="ECO:0007669"/>
    <property type="project" value="InterPro"/>
</dbReference>
<dbReference type="CDD" id="cd00009">
    <property type="entry name" value="AAA"/>
    <property type="match status" value="1"/>
</dbReference>
<reference evidence="3 4" key="1">
    <citation type="submission" date="2020-08" db="EMBL/GenBank/DDBJ databases">
        <title>Sequencing the genomes of 1000 actinobacteria strains.</title>
        <authorList>
            <person name="Klenk H.-P."/>
        </authorList>
    </citation>
    <scope>NUCLEOTIDE SEQUENCE [LARGE SCALE GENOMIC DNA]</scope>
    <source>
        <strain evidence="3 4">DSM 40084</strain>
    </source>
</reference>
<dbReference type="Proteomes" id="UP000590647">
    <property type="component" value="Unassembled WGS sequence"/>
</dbReference>
<keyword evidence="4" id="KW-1185">Reference proteome</keyword>
<dbReference type="InterPro" id="IPR020591">
    <property type="entry name" value="Chromosome_initiator_DnaA-like"/>
</dbReference>
<evidence type="ECO:0000313" key="4">
    <source>
        <dbReference type="Proteomes" id="UP000590647"/>
    </source>
</evidence>
<comment type="similarity">
    <text evidence="1">Belongs to the IS21/IS1162 putative ATP-binding protein family.</text>
</comment>
<dbReference type="InterPro" id="IPR002611">
    <property type="entry name" value="IstB_ATP-bd"/>
</dbReference>
<name>A0A7W9LUH8_9ACTN</name>
<dbReference type="InterPro" id="IPR003593">
    <property type="entry name" value="AAA+_ATPase"/>
</dbReference>
<dbReference type="PANTHER" id="PTHR30050">
    <property type="entry name" value="CHROMOSOMAL REPLICATION INITIATOR PROTEIN DNAA"/>
    <property type="match status" value="1"/>
</dbReference>
<comment type="caution">
    <text evidence="3">The sequence shown here is derived from an EMBL/GenBank/DDBJ whole genome shotgun (WGS) entry which is preliminary data.</text>
</comment>
<evidence type="ECO:0000259" key="2">
    <source>
        <dbReference type="SMART" id="SM00382"/>
    </source>
</evidence>
<protein>
    <submittedName>
        <fullName evidence="3">DNA replication protein DnaC</fullName>
    </submittedName>
</protein>
<dbReference type="NCBIfam" id="NF038214">
    <property type="entry name" value="IS21_help_AAA"/>
    <property type="match status" value="1"/>
</dbReference>
<dbReference type="InterPro" id="IPR047661">
    <property type="entry name" value="IstB"/>
</dbReference>
<dbReference type="InterPro" id="IPR027417">
    <property type="entry name" value="P-loop_NTPase"/>
</dbReference>
<dbReference type="Pfam" id="PF01695">
    <property type="entry name" value="IstB_IS21"/>
    <property type="match status" value="1"/>
</dbReference>
<gene>
    <name evidence="3" type="ORF">HDA41_004311</name>
</gene>
<organism evidence="3 4">
    <name type="scientific">Streptomyces caelestis</name>
    <dbReference type="NCBI Taxonomy" id="36816"/>
    <lineage>
        <taxon>Bacteria</taxon>
        <taxon>Bacillati</taxon>
        <taxon>Actinomycetota</taxon>
        <taxon>Actinomycetes</taxon>
        <taxon>Kitasatosporales</taxon>
        <taxon>Streptomycetaceae</taxon>
        <taxon>Streptomyces</taxon>
    </lineage>
</organism>
<dbReference type="GO" id="GO:0006260">
    <property type="term" value="P:DNA replication"/>
    <property type="evidence" value="ECO:0007669"/>
    <property type="project" value="TreeGrafter"/>
</dbReference>
<dbReference type="SUPFAM" id="SSF52540">
    <property type="entry name" value="P-loop containing nucleoside triphosphate hydrolases"/>
    <property type="match status" value="1"/>
</dbReference>
<dbReference type="AlphaFoldDB" id="A0A7W9LUH8"/>
<feature type="domain" description="AAA+ ATPase" evidence="2">
    <location>
        <begin position="144"/>
        <end position="277"/>
    </location>
</feature>
<dbReference type="EMBL" id="JACHNE010000001">
    <property type="protein sequence ID" value="MBB5796347.1"/>
    <property type="molecule type" value="Genomic_DNA"/>
</dbReference>
<dbReference type="RefSeq" id="WP_311772153.1">
    <property type="nucleotide sequence ID" value="NZ_JACHNE010000001.1"/>
</dbReference>